<keyword evidence="2" id="KW-0862">Zinc</keyword>
<feature type="compositionally biased region" description="Basic and acidic residues" evidence="7">
    <location>
        <begin position="73"/>
        <end position="82"/>
    </location>
</feature>
<dbReference type="GO" id="GO:0000981">
    <property type="term" value="F:DNA-binding transcription factor activity, RNA polymerase II-specific"/>
    <property type="evidence" value="ECO:0007669"/>
    <property type="project" value="InterPro"/>
</dbReference>
<keyword evidence="9" id="KW-1185">Reference proteome</keyword>
<dbReference type="GO" id="GO:0008270">
    <property type="term" value="F:zinc ion binding"/>
    <property type="evidence" value="ECO:0007669"/>
    <property type="project" value="InterPro"/>
</dbReference>
<dbReference type="VEuPathDB" id="FungiDB:MYCTH_2065658"/>
<dbReference type="GO" id="GO:0000976">
    <property type="term" value="F:transcription cis-regulatory region binding"/>
    <property type="evidence" value="ECO:0007669"/>
    <property type="project" value="TreeGrafter"/>
</dbReference>
<dbReference type="Proteomes" id="UP000007322">
    <property type="component" value="Chromosome 4"/>
</dbReference>
<name>G2QGQ5_THET4</name>
<dbReference type="RefSeq" id="XP_003663862.1">
    <property type="nucleotide sequence ID" value="XM_003663814.1"/>
</dbReference>
<accession>G2QGQ5</accession>
<evidence type="ECO:0000313" key="8">
    <source>
        <dbReference type="EMBL" id="AEO58617.1"/>
    </source>
</evidence>
<organism evidence="8 9">
    <name type="scientific">Thermothelomyces thermophilus (strain ATCC 42464 / BCRC 31852 / DSM 1799)</name>
    <name type="common">Sporotrichum thermophile</name>
    <dbReference type="NCBI Taxonomy" id="573729"/>
    <lineage>
        <taxon>Eukaryota</taxon>
        <taxon>Fungi</taxon>
        <taxon>Dikarya</taxon>
        <taxon>Ascomycota</taxon>
        <taxon>Pezizomycotina</taxon>
        <taxon>Sordariomycetes</taxon>
        <taxon>Sordariomycetidae</taxon>
        <taxon>Sordariales</taxon>
        <taxon>Chaetomiaceae</taxon>
        <taxon>Thermothelomyces</taxon>
    </lineage>
</organism>
<evidence type="ECO:0000256" key="4">
    <source>
        <dbReference type="ARBA" id="ARBA00023125"/>
    </source>
</evidence>
<evidence type="ECO:0000256" key="5">
    <source>
        <dbReference type="ARBA" id="ARBA00023163"/>
    </source>
</evidence>
<proteinExistence type="predicted"/>
<dbReference type="InterPro" id="IPR001138">
    <property type="entry name" value="Zn2Cys6_DnaBD"/>
</dbReference>
<keyword evidence="6" id="KW-0539">Nucleus</keyword>
<dbReference type="GO" id="GO:0045944">
    <property type="term" value="P:positive regulation of transcription by RNA polymerase II"/>
    <property type="evidence" value="ECO:0007669"/>
    <property type="project" value="TreeGrafter"/>
</dbReference>
<evidence type="ECO:0000256" key="6">
    <source>
        <dbReference type="ARBA" id="ARBA00023242"/>
    </source>
</evidence>
<gene>
    <name evidence="8" type="ORF">MYCTH_2065658</name>
</gene>
<protein>
    <recommendedName>
        <fullName evidence="10">Zn(2)-C6 fungal-type domain-containing protein</fullName>
    </recommendedName>
</protein>
<sequence>MTENPRRHCWECLRRCLVCDSTRPACNRCAATGYPCPGYGDVKPTRLVWLAPGKVKSRTRRRKEATTVSAKPNEPRDYRQPSDSDPQTSTPALFDPSDAILRIFLSRFGVYTDADALVHGAEYCNFHTLHAMLTRPEQSMVVFTKTYVLSSNSGTIQPYIAYRLPLFANRFRSQTTYAMECFLQQGASLNWRPHADGAIKLVQLRGGFASMATCKTLGPQLLILFFVAVIGNTTCPASDLSMTQAHLAALDVVQQLSRTAAVPFQMCPAPLFAEIIKINHLRHRAAKYASRGLVLPREMAQEALETLERVRAFSPDHWASTKPRSRPDWALIGHIYHAAVALYWASSLQSLSVLQAAAPPPPLCATAQARLLRGLLVRALACPHLRHFILWPLVVLGVQAAGEGGAAARDFVAAELPSLARSGGTRAPLTAKRVLERFWALGETRWDACFDRPYAFVMQIAADTSRIVSGGGGGCS</sequence>
<dbReference type="OrthoDB" id="5386330at2759"/>
<dbReference type="AlphaFoldDB" id="G2QGQ5"/>
<dbReference type="KEGG" id="mtm:MYCTH_2065658"/>
<evidence type="ECO:0000313" key="9">
    <source>
        <dbReference type="Proteomes" id="UP000007322"/>
    </source>
</evidence>
<comment type="subcellular location">
    <subcellularLocation>
        <location evidence="1">Nucleus</location>
    </subcellularLocation>
</comment>
<keyword evidence="4" id="KW-0238">DNA-binding</keyword>
<dbReference type="OMA" id="RKRHCWE"/>
<evidence type="ECO:0008006" key="10">
    <source>
        <dbReference type="Google" id="ProtNLM"/>
    </source>
</evidence>
<evidence type="ECO:0000256" key="7">
    <source>
        <dbReference type="SAM" id="MobiDB-lite"/>
    </source>
</evidence>
<dbReference type="GeneID" id="11510212"/>
<dbReference type="InterPro" id="IPR021858">
    <property type="entry name" value="Fun_TF"/>
</dbReference>
<dbReference type="PANTHER" id="PTHR37534:SF48">
    <property type="entry name" value="FINGER DOMAIN PROTEIN, PUTATIVE-RELATED"/>
    <property type="match status" value="1"/>
</dbReference>
<evidence type="ECO:0000256" key="1">
    <source>
        <dbReference type="ARBA" id="ARBA00004123"/>
    </source>
</evidence>
<evidence type="ECO:0000256" key="3">
    <source>
        <dbReference type="ARBA" id="ARBA00023015"/>
    </source>
</evidence>
<dbReference type="EMBL" id="CP003005">
    <property type="protein sequence ID" value="AEO58617.1"/>
    <property type="molecule type" value="Genomic_DNA"/>
</dbReference>
<dbReference type="GO" id="GO:0005634">
    <property type="term" value="C:nucleus"/>
    <property type="evidence" value="ECO:0007669"/>
    <property type="project" value="UniProtKB-SubCell"/>
</dbReference>
<dbReference type="CDD" id="cd00067">
    <property type="entry name" value="GAL4"/>
    <property type="match status" value="1"/>
</dbReference>
<evidence type="ECO:0000256" key="2">
    <source>
        <dbReference type="ARBA" id="ARBA00022833"/>
    </source>
</evidence>
<reference evidence="8 9" key="1">
    <citation type="journal article" date="2011" name="Nat. Biotechnol.">
        <title>Comparative genomic analysis of the thermophilic biomass-degrading fungi Myceliophthora thermophila and Thielavia terrestris.</title>
        <authorList>
            <person name="Berka R.M."/>
            <person name="Grigoriev I.V."/>
            <person name="Otillar R."/>
            <person name="Salamov A."/>
            <person name="Grimwood J."/>
            <person name="Reid I."/>
            <person name="Ishmael N."/>
            <person name="John T."/>
            <person name="Darmond C."/>
            <person name="Moisan M.-C."/>
            <person name="Henrissat B."/>
            <person name="Coutinho P.M."/>
            <person name="Lombard V."/>
            <person name="Natvig D.O."/>
            <person name="Lindquist E."/>
            <person name="Schmutz J."/>
            <person name="Lucas S."/>
            <person name="Harris P."/>
            <person name="Powlowski J."/>
            <person name="Bellemare A."/>
            <person name="Taylor D."/>
            <person name="Butler G."/>
            <person name="de Vries R.P."/>
            <person name="Allijn I.E."/>
            <person name="van den Brink J."/>
            <person name="Ushinsky S."/>
            <person name="Storms R."/>
            <person name="Powell A.J."/>
            <person name="Paulsen I.T."/>
            <person name="Elbourne L.D.H."/>
            <person name="Baker S.E."/>
            <person name="Magnuson J."/>
            <person name="LaBoissiere S."/>
            <person name="Clutterbuck A.J."/>
            <person name="Martinez D."/>
            <person name="Wogulis M."/>
            <person name="de Leon A.L."/>
            <person name="Rey M.W."/>
            <person name="Tsang A."/>
        </authorList>
    </citation>
    <scope>NUCLEOTIDE SEQUENCE [LARGE SCALE GENOMIC DNA]</scope>
    <source>
        <strain evidence="9">ATCC 42464 / BCRC 31852 / DSM 1799</strain>
    </source>
</reference>
<dbReference type="PANTHER" id="PTHR37534">
    <property type="entry name" value="TRANSCRIPTIONAL ACTIVATOR PROTEIN UGA3"/>
    <property type="match status" value="1"/>
</dbReference>
<keyword evidence="3" id="KW-0805">Transcription regulation</keyword>
<dbReference type="HOGENOM" id="CLU_021916_2_1_1"/>
<keyword evidence="5" id="KW-0804">Transcription</keyword>
<dbReference type="Pfam" id="PF11951">
    <property type="entry name" value="Fungal_trans_2"/>
    <property type="match status" value="1"/>
</dbReference>
<dbReference type="InParanoid" id="G2QGQ5"/>
<feature type="region of interest" description="Disordered" evidence="7">
    <location>
        <begin position="54"/>
        <end position="93"/>
    </location>
</feature>
<dbReference type="eggNOG" id="ENOG502SKHG">
    <property type="taxonomic scope" value="Eukaryota"/>
</dbReference>